<dbReference type="OrthoDB" id="9793828at2"/>
<name>A0A379EXP4_9BACT</name>
<organism evidence="8 10">
    <name type="scientific">Prevotella pallens</name>
    <dbReference type="NCBI Taxonomy" id="60133"/>
    <lineage>
        <taxon>Bacteria</taxon>
        <taxon>Pseudomonadati</taxon>
        <taxon>Bacteroidota</taxon>
        <taxon>Bacteroidia</taxon>
        <taxon>Bacteroidales</taxon>
        <taxon>Prevotellaceae</taxon>
        <taxon>Prevotella</taxon>
    </lineage>
</organism>
<feature type="transmembrane region" description="Helical" evidence="6">
    <location>
        <begin position="173"/>
        <end position="192"/>
    </location>
</feature>
<accession>A0A379EXP4</accession>
<evidence type="ECO:0000256" key="3">
    <source>
        <dbReference type="ARBA" id="ARBA00022692"/>
    </source>
</evidence>
<dbReference type="PANTHER" id="PTHR23291">
    <property type="entry name" value="BAX INHIBITOR-RELATED"/>
    <property type="match status" value="1"/>
</dbReference>
<dbReference type="InterPro" id="IPR006214">
    <property type="entry name" value="Bax_inhibitor_1-related"/>
</dbReference>
<dbReference type="GeneID" id="78569756"/>
<keyword evidence="3 6" id="KW-0812">Transmembrane</keyword>
<dbReference type="Pfam" id="PF01027">
    <property type="entry name" value="Bax1-I"/>
    <property type="match status" value="1"/>
</dbReference>
<dbReference type="AlphaFoldDB" id="A0A379EXP4"/>
<feature type="transmembrane region" description="Helical" evidence="6">
    <location>
        <begin position="61"/>
        <end position="79"/>
    </location>
</feature>
<gene>
    <name evidence="8" type="primary">ybhL</name>
    <name evidence="7" type="ORF">BC673_12543</name>
    <name evidence="8" type="ORF">NCTC13043_00007</name>
</gene>
<dbReference type="EMBL" id="QLTQ01000025">
    <property type="protein sequence ID" value="RAS43272.1"/>
    <property type="molecule type" value="Genomic_DNA"/>
</dbReference>
<feature type="transmembrane region" description="Helical" evidence="6">
    <location>
        <begin position="91"/>
        <end position="111"/>
    </location>
</feature>
<dbReference type="PANTHER" id="PTHR23291:SF50">
    <property type="entry name" value="PROTEIN LIFEGUARD 4"/>
    <property type="match status" value="1"/>
</dbReference>
<comment type="similarity">
    <text evidence="2 6">Belongs to the BI1 family.</text>
</comment>
<dbReference type="Proteomes" id="UP000254235">
    <property type="component" value="Unassembled WGS sequence"/>
</dbReference>
<protein>
    <submittedName>
        <fullName evidence="8">Inner membrane protein YbhL</fullName>
    </submittedName>
</protein>
<reference evidence="7 9" key="1">
    <citation type="submission" date="2018-06" db="EMBL/GenBank/DDBJ databases">
        <title>Genomic Encyclopedia of Archaeal and Bacterial Type Strains, Phase II (KMG-II): from individual species to whole genera.</title>
        <authorList>
            <person name="Goeker M."/>
        </authorList>
    </citation>
    <scope>NUCLEOTIDE SEQUENCE [LARGE SCALE GENOMIC DNA]</scope>
    <source>
        <strain evidence="7 9">DSM 18710</strain>
    </source>
</reference>
<evidence type="ECO:0000256" key="2">
    <source>
        <dbReference type="ARBA" id="ARBA00010350"/>
    </source>
</evidence>
<dbReference type="CDD" id="cd10432">
    <property type="entry name" value="BI-1-like_bacterial"/>
    <property type="match status" value="1"/>
</dbReference>
<keyword evidence="9" id="KW-1185">Reference proteome</keyword>
<feature type="transmembrane region" description="Helical" evidence="6">
    <location>
        <begin position="213"/>
        <end position="232"/>
    </location>
</feature>
<evidence type="ECO:0000256" key="1">
    <source>
        <dbReference type="ARBA" id="ARBA00004141"/>
    </source>
</evidence>
<evidence type="ECO:0000256" key="6">
    <source>
        <dbReference type="RuleBase" id="RU004379"/>
    </source>
</evidence>
<evidence type="ECO:0000313" key="9">
    <source>
        <dbReference type="Proteomes" id="UP000249852"/>
    </source>
</evidence>
<sequence length="239" mass="26468">MEFDNFSRANNNRFNNLEVSHSWPLLMRKVYTWMAMALTITGVVAYGVSTSTAMLMMLYNSMAPLLICSLAELGIVFYLSARIEKLSLTSATMWFIIFSILNGVTMAWIFIVYTATSIAQTFFITAGTFAAMAIVGSTTKKDLTQIGGILFMALIGLIIAVIVNIFLRSPMVNLIISGVGVLIFTGLTAWDAQKIKRMVMSAPDANESAQKMALLGSLNLYLDFINLFLYLLRFLGKKN</sequence>
<evidence type="ECO:0000313" key="7">
    <source>
        <dbReference type="EMBL" id="RAS43272.1"/>
    </source>
</evidence>
<evidence type="ECO:0000256" key="5">
    <source>
        <dbReference type="ARBA" id="ARBA00023136"/>
    </source>
</evidence>
<dbReference type="Proteomes" id="UP000249852">
    <property type="component" value="Unassembled WGS sequence"/>
</dbReference>
<dbReference type="RefSeq" id="WP_006044096.1">
    <property type="nucleotide sequence ID" value="NZ_CAJPLF010000030.1"/>
</dbReference>
<feature type="transmembrane region" description="Helical" evidence="6">
    <location>
        <begin position="148"/>
        <end position="167"/>
    </location>
</feature>
<reference evidence="8 10" key="2">
    <citation type="submission" date="2018-06" db="EMBL/GenBank/DDBJ databases">
        <authorList>
            <consortium name="Pathogen Informatics"/>
            <person name="Doyle S."/>
        </authorList>
    </citation>
    <scope>NUCLEOTIDE SEQUENCE [LARGE SCALE GENOMIC DNA]</scope>
    <source>
        <strain evidence="8 10">NCTC13043</strain>
    </source>
</reference>
<keyword evidence="4 6" id="KW-1133">Transmembrane helix</keyword>
<dbReference type="GO" id="GO:0016020">
    <property type="term" value="C:membrane"/>
    <property type="evidence" value="ECO:0007669"/>
    <property type="project" value="UniProtKB-SubCell"/>
</dbReference>
<evidence type="ECO:0000313" key="8">
    <source>
        <dbReference type="EMBL" id="SUC11167.1"/>
    </source>
</evidence>
<evidence type="ECO:0000256" key="4">
    <source>
        <dbReference type="ARBA" id="ARBA00022989"/>
    </source>
</evidence>
<feature type="transmembrane region" description="Helical" evidence="6">
    <location>
        <begin position="117"/>
        <end position="136"/>
    </location>
</feature>
<feature type="transmembrane region" description="Helical" evidence="6">
    <location>
        <begin position="30"/>
        <end position="49"/>
    </location>
</feature>
<keyword evidence="5 6" id="KW-0472">Membrane</keyword>
<evidence type="ECO:0000313" key="10">
    <source>
        <dbReference type="Proteomes" id="UP000254235"/>
    </source>
</evidence>
<dbReference type="EMBL" id="UGTP01000001">
    <property type="protein sequence ID" value="SUC11167.1"/>
    <property type="molecule type" value="Genomic_DNA"/>
</dbReference>
<proteinExistence type="inferred from homology"/>
<comment type="subcellular location">
    <subcellularLocation>
        <location evidence="1">Membrane</location>
        <topology evidence="1">Multi-pass membrane protein</topology>
    </subcellularLocation>
</comment>